<keyword evidence="2" id="KW-1133">Transmembrane helix</keyword>
<evidence type="ECO:0000313" key="4">
    <source>
        <dbReference type="Proteomes" id="UP000813385"/>
    </source>
</evidence>
<protein>
    <submittedName>
        <fullName evidence="3">Uncharacterized protein</fullName>
    </submittedName>
</protein>
<dbReference type="OrthoDB" id="5066953at2759"/>
<dbReference type="Proteomes" id="UP000813385">
    <property type="component" value="Unassembled WGS sequence"/>
</dbReference>
<feature type="transmembrane region" description="Helical" evidence="2">
    <location>
        <begin position="65"/>
        <end position="85"/>
    </location>
</feature>
<evidence type="ECO:0000313" key="3">
    <source>
        <dbReference type="EMBL" id="KAH7367541.1"/>
    </source>
</evidence>
<sequence length="99" mass="10637">MSFYTSALATRTFSPMGRIHFVRPLSTGPAAAGMHTPPTGNGNPGSGLGYSPKQIWRRASPRGRFWIVVGLGVAVCAESAFWVTFGPRVLENVKGEKTE</sequence>
<dbReference type="EMBL" id="JAGPXD010000002">
    <property type="protein sequence ID" value="KAH7367541.1"/>
    <property type="molecule type" value="Genomic_DNA"/>
</dbReference>
<feature type="region of interest" description="Disordered" evidence="1">
    <location>
        <begin position="30"/>
        <end position="49"/>
    </location>
</feature>
<proteinExistence type="predicted"/>
<evidence type="ECO:0000256" key="2">
    <source>
        <dbReference type="SAM" id="Phobius"/>
    </source>
</evidence>
<accession>A0A8K0TL22</accession>
<keyword evidence="2" id="KW-0472">Membrane</keyword>
<evidence type="ECO:0000256" key="1">
    <source>
        <dbReference type="SAM" id="MobiDB-lite"/>
    </source>
</evidence>
<name>A0A8K0TL22_9PEZI</name>
<organism evidence="3 4">
    <name type="scientific">Plectosphaerella cucumerina</name>
    <dbReference type="NCBI Taxonomy" id="40658"/>
    <lineage>
        <taxon>Eukaryota</taxon>
        <taxon>Fungi</taxon>
        <taxon>Dikarya</taxon>
        <taxon>Ascomycota</taxon>
        <taxon>Pezizomycotina</taxon>
        <taxon>Sordariomycetes</taxon>
        <taxon>Hypocreomycetidae</taxon>
        <taxon>Glomerellales</taxon>
        <taxon>Plectosphaerellaceae</taxon>
        <taxon>Plectosphaerella</taxon>
    </lineage>
</organism>
<keyword evidence="4" id="KW-1185">Reference proteome</keyword>
<reference evidence="3" key="1">
    <citation type="journal article" date="2021" name="Nat. Commun.">
        <title>Genetic determinants of endophytism in the Arabidopsis root mycobiome.</title>
        <authorList>
            <person name="Mesny F."/>
            <person name="Miyauchi S."/>
            <person name="Thiergart T."/>
            <person name="Pickel B."/>
            <person name="Atanasova L."/>
            <person name="Karlsson M."/>
            <person name="Huettel B."/>
            <person name="Barry K.W."/>
            <person name="Haridas S."/>
            <person name="Chen C."/>
            <person name="Bauer D."/>
            <person name="Andreopoulos W."/>
            <person name="Pangilinan J."/>
            <person name="LaButti K."/>
            <person name="Riley R."/>
            <person name="Lipzen A."/>
            <person name="Clum A."/>
            <person name="Drula E."/>
            <person name="Henrissat B."/>
            <person name="Kohler A."/>
            <person name="Grigoriev I.V."/>
            <person name="Martin F.M."/>
            <person name="Hacquard S."/>
        </authorList>
    </citation>
    <scope>NUCLEOTIDE SEQUENCE</scope>
    <source>
        <strain evidence="3">MPI-CAGE-AT-0016</strain>
    </source>
</reference>
<comment type="caution">
    <text evidence="3">The sequence shown here is derived from an EMBL/GenBank/DDBJ whole genome shotgun (WGS) entry which is preliminary data.</text>
</comment>
<gene>
    <name evidence="3" type="ORF">B0T11DRAFT_325805</name>
</gene>
<keyword evidence="2" id="KW-0812">Transmembrane</keyword>
<dbReference type="AlphaFoldDB" id="A0A8K0TL22"/>